<sequence length="31" mass="3247">MKPDRPAPATNAHLEPLRQAARELAAGLPPG</sequence>
<reference evidence="1 2" key="1">
    <citation type="submission" date="2020-07" db="EMBL/GenBank/DDBJ databases">
        <title>Genomic Encyclopedia of Type Strains, Phase III (KMG-III): the genomes of soil and plant-associated and newly described type strains.</title>
        <authorList>
            <person name="Whitman W."/>
        </authorList>
    </citation>
    <scope>NUCLEOTIDE SEQUENCE [LARGE SCALE GENOMIC DNA]</scope>
    <source>
        <strain evidence="1 2">CECT 8576</strain>
    </source>
</reference>
<evidence type="ECO:0000313" key="1">
    <source>
        <dbReference type="EMBL" id="NYH79459.1"/>
    </source>
</evidence>
<keyword evidence="2" id="KW-1185">Reference proteome</keyword>
<protein>
    <submittedName>
        <fullName evidence="1">Uncharacterized protein</fullName>
    </submittedName>
</protein>
<dbReference type="EMBL" id="JACBYW010000005">
    <property type="protein sequence ID" value="NYH79459.1"/>
    <property type="molecule type" value="Genomic_DNA"/>
</dbReference>
<accession>A0A852Z112</accession>
<evidence type="ECO:0000313" key="2">
    <source>
        <dbReference type="Proteomes" id="UP000548304"/>
    </source>
</evidence>
<comment type="caution">
    <text evidence="1">The sequence shown here is derived from an EMBL/GenBank/DDBJ whole genome shotgun (WGS) entry which is preliminary data.</text>
</comment>
<gene>
    <name evidence="1" type="ORF">FHR84_002797</name>
</gene>
<dbReference type="AlphaFoldDB" id="A0A852Z112"/>
<proteinExistence type="predicted"/>
<organism evidence="1 2">
    <name type="scientific">Actinopolyspora biskrensis</name>
    <dbReference type="NCBI Taxonomy" id="1470178"/>
    <lineage>
        <taxon>Bacteria</taxon>
        <taxon>Bacillati</taxon>
        <taxon>Actinomycetota</taxon>
        <taxon>Actinomycetes</taxon>
        <taxon>Actinopolysporales</taxon>
        <taxon>Actinopolysporaceae</taxon>
        <taxon>Actinopolyspora</taxon>
    </lineage>
</organism>
<name>A0A852Z112_9ACTN</name>
<dbReference type="Proteomes" id="UP000548304">
    <property type="component" value="Unassembled WGS sequence"/>
</dbReference>